<dbReference type="Proteomes" id="UP000006462">
    <property type="component" value="Unassembled WGS sequence"/>
</dbReference>
<organism evidence="2 3">
    <name type="scientific">Pyramidobacter piscolens W5455</name>
    <dbReference type="NCBI Taxonomy" id="352165"/>
    <lineage>
        <taxon>Bacteria</taxon>
        <taxon>Thermotogati</taxon>
        <taxon>Synergistota</taxon>
        <taxon>Synergistia</taxon>
        <taxon>Synergistales</taxon>
        <taxon>Dethiosulfovibrionaceae</taxon>
        <taxon>Pyramidobacter</taxon>
    </lineage>
</organism>
<keyword evidence="3" id="KW-1185">Reference proteome</keyword>
<accession>A0ABP2HXW5</accession>
<evidence type="ECO:0000256" key="1">
    <source>
        <dbReference type="SAM" id="MobiDB-lite"/>
    </source>
</evidence>
<evidence type="ECO:0008006" key="4">
    <source>
        <dbReference type="Google" id="ProtNLM"/>
    </source>
</evidence>
<gene>
    <name evidence="2" type="ORF">HMPREF7215_2781</name>
</gene>
<reference evidence="2 3" key="1">
    <citation type="submission" date="2009-12" db="EMBL/GenBank/DDBJ databases">
        <authorList>
            <person name="Shrivastava S."/>
            <person name="Madupu R."/>
            <person name="Durkin A.S."/>
            <person name="Torralba M."/>
            <person name="Methe B."/>
            <person name="Sutton G.G."/>
            <person name="Strausberg R.L."/>
            <person name="Nelson K.E."/>
        </authorList>
    </citation>
    <scope>NUCLEOTIDE SEQUENCE [LARGE SCALE GENOMIC DNA]</scope>
    <source>
        <strain evidence="2 3">W5455</strain>
    </source>
</reference>
<evidence type="ECO:0000313" key="3">
    <source>
        <dbReference type="Proteomes" id="UP000006462"/>
    </source>
</evidence>
<sequence>MTDRRVRQLAQQGILPRDEKGRYPMRDCVLAYIAYLKSNPDESASVKELEYRKLKAETEERQAKADKAQLDLDERRGELISRADMYREWIGRCVELRAAMLGLPNELGFRFTADDTRALVEEVSEEFVRTTLETWSREGPFTPRAPSAALDAARTEGAGSAEED</sequence>
<proteinExistence type="predicted"/>
<dbReference type="EMBL" id="ADFP01000046">
    <property type="protein sequence ID" value="EFB91345.1"/>
    <property type="molecule type" value="Genomic_DNA"/>
</dbReference>
<protein>
    <recommendedName>
        <fullName evidence="4">Terminase small subunit</fullName>
    </recommendedName>
</protein>
<name>A0ABP2HXW5_9BACT</name>
<comment type="caution">
    <text evidence="2">The sequence shown here is derived from an EMBL/GenBank/DDBJ whole genome shotgun (WGS) entry which is preliminary data.</text>
</comment>
<feature type="region of interest" description="Disordered" evidence="1">
    <location>
        <begin position="134"/>
        <end position="164"/>
    </location>
</feature>
<evidence type="ECO:0000313" key="2">
    <source>
        <dbReference type="EMBL" id="EFB91345.1"/>
    </source>
</evidence>